<gene>
    <name evidence="2" type="ORF">GCM10022377_22230</name>
</gene>
<evidence type="ECO:0000313" key="2">
    <source>
        <dbReference type="EMBL" id="GAA3707943.1"/>
    </source>
</evidence>
<protein>
    <submittedName>
        <fullName evidence="2">Uncharacterized protein</fullName>
    </submittedName>
</protein>
<keyword evidence="3" id="KW-1185">Reference proteome</keyword>
<proteinExistence type="predicted"/>
<feature type="region of interest" description="Disordered" evidence="1">
    <location>
        <begin position="65"/>
        <end position="112"/>
    </location>
</feature>
<feature type="compositionally biased region" description="Low complexity" evidence="1">
    <location>
        <begin position="70"/>
        <end position="99"/>
    </location>
</feature>
<reference evidence="3" key="1">
    <citation type="journal article" date="2019" name="Int. J. Syst. Evol. Microbiol.">
        <title>The Global Catalogue of Microorganisms (GCM) 10K type strain sequencing project: providing services to taxonomists for standard genome sequencing and annotation.</title>
        <authorList>
            <consortium name="The Broad Institute Genomics Platform"/>
            <consortium name="The Broad Institute Genome Sequencing Center for Infectious Disease"/>
            <person name="Wu L."/>
            <person name="Ma J."/>
        </authorList>
    </citation>
    <scope>NUCLEOTIDE SEQUENCE [LARGE SCALE GENOMIC DNA]</scope>
    <source>
        <strain evidence="3">JCM 16961</strain>
    </source>
</reference>
<sequence length="286" mass="30467">MSINTTPISTTQTSIAQDISTRGSTAPRGAVQGSAVRLRAPRRASAAVGALALLLATAACGAEEPIDAGPTASDSPATTPPSDAASSDATASDAPASRTPAEETSTPPIDTTEWATADNGLFTFQHPQDWTFRPDGDSIGYELADSQGETVAYVSEGQFRGDSDTGGELWSAEEVARETLSTNASEEQVILTSVKQRSDEGADDAERELMVQILEPANVETVLGDTGGQPFWFRTNDETAAIFMTDDDLLELEGVNAQADERRITQFLESEEYRTILEVMRSVEVR</sequence>
<dbReference type="Proteomes" id="UP001501536">
    <property type="component" value="Unassembled WGS sequence"/>
</dbReference>
<evidence type="ECO:0000256" key="1">
    <source>
        <dbReference type="SAM" id="MobiDB-lite"/>
    </source>
</evidence>
<dbReference type="EMBL" id="BAABCJ010000005">
    <property type="protein sequence ID" value="GAA3707943.1"/>
    <property type="molecule type" value="Genomic_DNA"/>
</dbReference>
<accession>A0ABP7DTS5</accession>
<feature type="region of interest" description="Disordered" evidence="1">
    <location>
        <begin position="1"/>
        <end position="42"/>
    </location>
</feature>
<dbReference type="RefSeq" id="WP_344884387.1">
    <property type="nucleotide sequence ID" value="NZ_BAABCJ010000005.1"/>
</dbReference>
<comment type="caution">
    <text evidence="2">The sequence shown here is derived from an EMBL/GenBank/DDBJ whole genome shotgun (WGS) entry which is preliminary data.</text>
</comment>
<organism evidence="2 3">
    <name type="scientific">Zhihengliuella alba</name>
    <dbReference type="NCBI Taxonomy" id="547018"/>
    <lineage>
        <taxon>Bacteria</taxon>
        <taxon>Bacillati</taxon>
        <taxon>Actinomycetota</taxon>
        <taxon>Actinomycetes</taxon>
        <taxon>Micrococcales</taxon>
        <taxon>Micrococcaceae</taxon>
        <taxon>Zhihengliuella</taxon>
    </lineage>
</organism>
<evidence type="ECO:0000313" key="3">
    <source>
        <dbReference type="Proteomes" id="UP001501536"/>
    </source>
</evidence>
<feature type="compositionally biased region" description="Polar residues" evidence="1">
    <location>
        <begin position="1"/>
        <end position="24"/>
    </location>
</feature>
<name>A0ABP7DTS5_9MICC</name>